<dbReference type="Pfam" id="PF04185">
    <property type="entry name" value="Phosphoesterase"/>
    <property type="match status" value="1"/>
</dbReference>
<name>A0A6J7L518_9ZZZZ</name>
<dbReference type="InterPro" id="IPR017850">
    <property type="entry name" value="Alkaline_phosphatase_core_sf"/>
</dbReference>
<dbReference type="Gene3D" id="3.40.720.10">
    <property type="entry name" value="Alkaline Phosphatase, subunit A"/>
    <property type="match status" value="1"/>
</dbReference>
<proteinExistence type="predicted"/>
<dbReference type="Gene3D" id="2.130.10.10">
    <property type="entry name" value="YVTN repeat-like/Quinoprotein amine dehydrogenase"/>
    <property type="match status" value="2"/>
</dbReference>
<evidence type="ECO:0000256" key="2">
    <source>
        <dbReference type="SAM" id="MobiDB-lite"/>
    </source>
</evidence>
<reference evidence="3" key="1">
    <citation type="submission" date="2020-05" db="EMBL/GenBank/DDBJ databases">
        <authorList>
            <person name="Chiriac C."/>
            <person name="Salcher M."/>
            <person name="Ghai R."/>
            <person name="Kavagutti S V."/>
        </authorList>
    </citation>
    <scope>NUCLEOTIDE SEQUENCE</scope>
</reference>
<dbReference type="EMBL" id="CAFBMT010000061">
    <property type="protein sequence ID" value="CAB4961993.1"/>
    <property type="molecule type" value="Genomic_DNA"/>
</dbReference>
<dbReference type="InterPro" id="IPR007312">
    <property type="entry name" value="Phosphoesterase"/>
</dbReference>
<dbReference type="GO" id="GO:0016788">
    <property type="term" value="F:hydrolase activity, acting on ester bonds"/>
    <property type="evidence" value="ECO:0007669"/>
    <property type="project" value="InterPro"/>
</dbReference>
<dbReference type="InterPro" id="IPR051200">
    <property type="entry name" value="Host-pathogen_enzymatic-act"/>
</dbReference>
<protein>
    <submittedName>
        <fullName evidence="3">Unannotated protein</fullName>
    </submittedName>
</protein>
<gene>
    <name evidence="3" type="ORF">UFOPK3651_03575</name>
</gene>
<dbReference type="SUPFAM" id="SSF53649">
    <property type="entry name" value="Alkaline phosphatase-like"/>
    <property type="match status" value="1"/>
</dbReference>
<accession>A0A6J7L518</accession>
<dbReference type="PANTHER" id="PTHR47197:SF3">
    <property type="entry name" value="DIHYDRO-HEME D1 DEHYDROGENASE"/>
    <property type="match status" value="1"/>
</dbReference>
<dbReference type="PROSITE" id="PS51257">
    <property type="entry name" value="PROKAR_LIPOPROTEIN"/>
    <property type="match status" value="1"/>
</dbReference>
<evidence type="ECO:0000256" key="1">
    <source>
        <dbReference type="ARBA" id="ARBA00022801"/>
    </source>
</evidence>
<dbReference type="InterPro" id="IPR015943">
    <property type="entry name" value="WD40/YVTN_repeat-like_dom_sf"/>
</dbReference>
<keyword evidence="1" id="KW-0378">Hydrolase</keyword>
<dbReference type="SUPFAM" id="SSF50974">
    <property type="entry name" value="Nitrous oxide reductase, N-terminal domain"/>
    <property type="match status" value="1"/>
</dbReference>
<feature type="compositionally biased region" description="Low complexity" evidence="2">
    <location>
        <begin position="41"/>
        <end position="53"/>
    </location>
</feature>
<organism evidence="3">
    <name type="scientific">freshwater metagenome</name>
    <dbReference type="NCBI Taxonomy" id="449393"/>
    <lineage>
        <taxon>unclassified sequences</taxon>
        <taxon>metagenomes</taxon>
        <taxon>ecological metagenomes</taxon>
    </lineage>
</organism>
<dbReference type="InterPro" id="IPR011045">
    <property type="entry name" value="N2O_reductase_N"/>
</dbReference>
<dbReference type="PANTHER" id="PTHR47197">
    <property type="entry name" value="PROTEIN NIRF"/>
    <property type="match status" value="1"/>
</dbReference>
<dbReference type="AlphaFoldDB" id="A0A6J7L518"/>
<evidence type="ECO:0000313" key="3">
    <source>
        <dbReference type="EMBL" id="CAB4961993.1"/>
    </source>
</evidence>
<sequence length="908" mass="93136">MKATTTRPTSRVIATAAVAVLVVAAVVGCGGPGDSAQGDHTPTGAPAPGATTALQPNGRQLTPAGSLVELGNYPTGGAVSDDGRWLWTVSAGLGANDVRIVDTTSGTICQVIEIPGASGGIALDSAHHMAYVSGLPLSRWLPSKKGLPGVAGDVVLVYRWTDTCGEATFDRTIAVPPQKGAPIVQAYPPARAGNAGQSLSWPQKLAVSPDGSRLVVPLNLANSAAIVDLNDSSAVRYVSTGSYPFGAAIAAGNNVGVVTNEAAGTLSVLDLAAGTKVADIAVGPPLSHPQGVVINKAGDTAYVALSASDQVVVVDLTDLKVARTISVGRPEGLGTKPVSLALTPDESQVIVAESGGDELAVIALPGATAAPRDWTVIGRIPTAAQPQAVVTVGAHGPMPARVMYVAAEGMGIGANPKGTNPTLASDPIFWAFTSVAPTTDIFNGFQYGGTMMTGQAGILPIPTDVELAAMTTGAGTQIVPSNATQAPADTVLRPGGPIKHVFFIVRENRSYDQLLGDVAAGNGDPKLTVFGAAATPNLHSLVSRFPLLDNTYANSEASIQGHYLTAAASVPDYVSRNWVAQYAGRGRPNDFGTYAVSWPGNGFLFTQAQKQSISYFNYGEGFVGGYSDVADRDRTPAIAAQIKAVEANSDLGPPATGCYPSDMWIGVVENNPNSEIFDSSLPAGAPAGSFSHVDCFRTRFAQQLASGTVPTLSYLSLTSDHTRGTQPGFPTPTAMVADSDLAIGQIIDTISHSPIWSSSAIFVVEDDSQDGADHVNAHRIPVAVVSPYAKQGAVVHTRYDLLSVVRSVELLAGLEPLALGDALAVPMYDVFAPTAVNSAPVSVIAPTVDLLERNTAASPDAEWSTALALGSPDQVSQLALDQIIWHSVHGADAQAPPAGPGASGEDGD</sequence>
<feature type="region of interest" description="Disordered" evidence="2">
    <location>
        <begin position="34"/>
        <end position="57"/>
    </location>
</feature>